<dbReference type="Proteomes" id="UP001280581">
    <property type="component" value="Unassembled WGS sequence"/>
</dbReference>
<evidence type="ECO:0000256" key="3">
    <source>
        <dbReference type="ARBA" id="ARBA00018706"/>
    </source>
</evidence>
<name>A0AAN6LUA5_9PLEO</name>
<comment type="function">
    <text evidence="1">Polynucleotide 5'-kinase involved in rRNA processing.</text>
</comment>
<dbReference type="InterPro" id="IPR032319">
    <property type="entry name" value="CLP1_P"/>
</dbReference>
<evidence type="ECO:0000256" key="6">
    <source>
        <dbReference type="ARBA" id="ARBA00022741"/>
    </source>
</evidence>
<dbReference type="AlphaFoldDB" id="A0AAN6LUA5"/>
<dbReference type="GO" id="GO:0005634">
    <property type="term" value="C:nucleus"/>
    <property type="evidence" value="ECO:0007669"/>
    <property type="project" value="TreeGrafter"/>
</dbReference>
<keyword evidence="6" id="KW-0547">Nucleotide-binding</keyword>
<accession>A0AAN6LUA5</accession>
<gene>
    <name evidence="11" type="ORF">GRF29_103g945714</name>
</gene>
<evidence type="ECO:0000256" key="8">
    <source>
        <dbReference type="ARBA" id="ARBA00022840"/>
    </source>
</evidence>
<proteinExistence type="inferred from homology"/>
<evidence type="ECO:0000256" key="5">
    <source>
        <dbReference type="ARBA" id="ARBA00022679"/>
    </source>
</evidence>
<dbReference type="InterPro" id="IPR027417">
    <property type="entry name" value="P-loop_NTPase"/>
</dbReference>
<comment type="similarity">
    <text evidence="2">Belongs to the Clp1 family. NOL9/GRC3 subfamily.</text>
</comment>
<evidence type="ECO:0000313" key="11">
    <source>
        <dbReference type="EMBL" id="KAK3207421.1"/>
    </source>
</evidence>
<dbReference type="PANTHER" id="PTHR12755:SF3">
    <property type="entry name" value="POLYNUCLEOTIDE 5'-HYDROXYL-KINASE NOL9"/>
    <property type="match status" value="1"/>
</dbReference>
<feature type="region of interest" description="Disordered" evidence="9">
    <location>
        <begin position="1"/>
        <end position="69"/>
    </location>
</feature>
<dbReference type="GO" id="GO:0051731">
    <property type="term" value="F:polynucleotide 5'-hydroxyl-kinase activity"/>
    <property type="evidence" value="ECO:0007669"/>
    <property type="project" value="InterPro"/>
</dbReference>
<evidence type="ECO:0000313" key="12">
    <source>
        <dbReference type="Proteomes" id="UP001280581"/>
    </source>
</evidence>
<feature type="compositionally biased region" description="Polar residues" evidence="9">
    <location>
        <begin position="43"/>
        <end position="53"/>
    </location>
</feature>
<keyword evidence="5" id="KW-0808">Transferase</keyword>
<dbReference type="GO" id="GO:0000448">
    <property type="term" value="P:cleavage in ITS2 between 5.8S rRNA and LSU-rRNA of tricistronic rRNA transcript (SSU-rRNA, 5.8S rRNA, LSU-rRNA)"/>
    <property type="evidence" value="ECO:0007669"/>
    <property type="project" value="TreeGrafter"/>
</dbReference>
<evidence type="ECO:0000256" key="1">
    <source>
        <dbReference type="ARBA" id="ARBA00003798"/>
    </source>
</evidence>
<dbReference type="InterPro" id="IPR045116">
    <property type="entry name" value="Clp1/Grc3"/>
</dbReference>
<feature type="domain" description="Clp1 P-loop" evidence="10">
    <location>
        <begin position="244"/>
        <end position="421"/>
    </location>
</feature>
<evidence type="ECO:0000256" key="7">
    <source>
        <dbReference type="ARBA" id="ARBA00022777"/>
    </source>
</evidence>
<evidence type="ECO:0000259" key="10">
    <source>
        <dbReference type="Pfam" id="PF16575"/>
    </source>
</evidence>
<dbReference type="PANTHER" id="PTHR12755">
    <property type="entry name" value="CLEAVAGE/POLYADENYLATION FACTOR IA SUBUNIT CLP1P"/>
    <property type="match status" value="1"/>
</dbReference>
<dbReference type="EMBL" id="WVTA01000009">
    <property type="protein sequence ID" value="KAK3207421.1"/>
    <property type="molecule type" value="Genomic_DNA"/>
</dbReference>
<dbReference type="Pfam" id="PF16575">
    <property type="entry name" value="CLP1_P"/>
    <property type="match status" value="1"/>
</dbReference>
<organism evidence="11 12">
    <name type="scientific">Pseudopithomyces chartarum</name>
    <dbReference type="NCBI Taxonomy" id="1892770"/>
    <lineage>
        <taxon>Eukaryota</taxon>
        <taxon>Fungi</taxon>
        <taxon>Dikarya</taxon>
        <taxon>Ascomycota</taxon>
        <taxon>Pezizomycotina</taxon>
        <taxon>Dothideomycetes</taxon>
        <taxon>Pleosporomycetidae</taxon>
        <taxon>Pleosporales</taxon>
        <taxon>Massarineae</taxon>
        <taxon>Didymosphaeriaceae</taxon>
        <taxon>Pseudopithomyces</taxon>
    </lineage>
</organism>
<feature type="compositionally biased region" description="Low complexity" evidence="9">
    <location>
        <begin position="31"/>
        <end position="41"/>
    </location>
</feature>
<keyword evidence="12" id="KW-1185">Reference proteome</keyword>
<sequence>MPPAKRKRGDHSTQESISTALPNGATKPMSAIAAARLKAAAQIPSTDDNQKLPTSPLDESSASEAAESELEDVAVVHQNLKLGTWRQNQSQVLSDTSDELTIVLDKHSTACFIGCYDVKTLKGAVNINGANLGAAAKGGKDEGNFHRVFVPSTHPVTKIRGLDRTNHVVLRSCPDAAPFTDISPLFCDIWSGKAERSKGRSFLNVSESDDDPLGRPLLPELAPEDWLRTIDEISAAASTTIVIGPSASGKTTFAKRLLNRYLTGYGKTAKPVPAVCYMDLDYSSPEYTPHGQISLTIVRELNFGPAYTHPTTFPNRSDSNETIASHVVPIQGLTNIEEYFTSCVEHLFQTYQNLRFDGPTPPLILNTDGELYMAHYDMLQKLVKNTKPNYIVHLGDKSRIDEEAASKLHSLQLLAQKTHSKLHELAAQFPANPLIKTSNESQAMHMQSYFHLTGQSPSRHPSFTSSPLTALAPWEFRYKETPASTQDLIGILPLFEPLDASQLLTALNGSIVQIVTTTDTAATSQYTLLPRTPASEIPYFPIDARAGMAHPLRPSTTTYICTALIRGVDPSSHILQVLVPKSHEHLLHSLEPERTVFVAGCCETPEWAYVEDAYQHVAQRRRNLGERARFASEDMLTEGLELPPWVAKKSVVNGMGHLNAVRRVRKFLG</sequence>
<evidence type="ECO:0000256" key="4">
    <source>
        <dbReference type="ARBA" id="ARBA00019824"/>
    </source>
</evidence>
<keyword evidence="8" id="KW-0067">ATP-binding</keyword>
<evidence type="ECO:0000256" key="9">
    <source>
        <dbReference type="SAM" id="MobiDB-lite"/>
    </source>
</evidence>
<keyword evidence="7" id="KW-0418">Kinase</keyword>
<evidence type="ECO:0000256" key="2">
    <source>
        <dbReference type="ARBA" id="ARBA00011003"/>
    </source>
</evidence>
<dbReference type="Gene3D" id="3.40.50.300">
    <property type="entry name" value="P-loop containing nucleotide triphosphate hydrolases"/>
    <property type="match status" value="1"/>
</dbReference>
<dbReference type="GO" id="GO:0005524">
    <property type="term" value="F:ATP binding"/>
    <property type="evidence" value="ECO:0007669"/>
    <property type="project" value="UniProtKB-KW"/>
</dbReference>
<protein>
    <recommendedName>
        <fullName evidence="4">Polynucleotide 5'-hydroxyl-kinase GRC3</fullName>
    </recommendedName>
    <alternativeName>
        <fullName evidence="3">Polynucleotide 5'-hydroxyl-kinase grc3</fullName>
    </alternativeName>
</protein>
<reference evidence="11 12" key="1">
    <citation type="submission" date="2021-02" db="EMBL/GenBank/DDBJ databases">
        <title>Genome assembly of Pseudopithomyces chartarum.</title>
        <authorList>
            <person name="Jauregui R."/>
            <person name="Singh J."/>
            <person name="Voisey C."/>
        </authorList>
    </citation>
    <scope>NUCLEOTIDE SEQUENCE [LARGE SCALE GENOMIC DNA]</scope>
    <source>
        <strain evidence="11 12">AGR01</strain>
    </source>
</reference>
<comment type="caution">
    <text evidence="11">The sequence shown here is derived from an EMBL/GenBank/DDBJ whole genome shotgun (WGS) entry which is preliminary data.</text>
</comment>